<dbReference type="Proteomes" id="UP000074850">
    <property type="component" value="Unassembled WGS sequence"/>
</dbReference>
<accession>A0A0Z8IY35</accession>
<protein>
    <submittedName>
        <fullName evidence="1">Major tail protein</fullName>
    </submittedName>
</protein>
<proteinExistence type="predicted"/>
<dbReference type="InterPro" id="IPR006724">
    <property type="entry name" value="Phage_TTP"/>
</dbReference>
<gene>
    <name evidence="1" type="ORF">ERS132426_01615</name>
</gene>
<organism evidence="1 2">
    <name type="scientific">Streptococcus suis</name>
    <dbReference type="NCBI Taxonomy" id="1307"/>
    <lineage>
        <taxon>Bacteria</taxon>
        <taxon>Bacillati</taxon>
        <taxon>Bacillota</taxon>
        <taxon>Bacilli</taxon>
        <taxon>Lactobacillales</taxon>
        <taxon>Streptococcaceae</taxon>
        <taxon>Streptococcus</taxon>
    </lineage>
</organism>
<evidence type="ECO:0000313" key="2">
    <source>
        <dbReference type="Proteomes" id="UP000074850"/>
    </source>
</evidence>
<dbReference type="AlphaFoldDB" id="A0A0Z8IY35"/>
<dbReference type="NCBIfam" id="TIGR01603">
    <property type="entry name" value="maj_tail_phi13"/>
    <property type="match status" value="1"/>
</dbReference>
<dbReference type="InterPro" id="IPR006490">
    <property type="entry name" value="Maj_tail_phi13"/>
</dbReference>
<name>A0A0Z8IY35_STRSU</name>
<sequence>MGKVKFGLSNFEYGVLNEQNKVATTKKLPGMKSAKLELTNELLTIAADDGPYVVISAGITDAKLEIETLDLNSEARKDFYGITVENGVEKYNKNLTPNDIACLFRTRMEDGKSIWVGLLKGKFNVPGMDLATKEGTPDPKTDSTTGSFVARGDDENGDILYIGREDNTDFNLTEFKKLVFPSASGASPTTSTSSGSR</sequence>
<evidence type="ECO:0000313" key="1">
    <source>
        <dbReference type="EMBL" id="CYV43765.1"/>
    </source>
</evidence>
<dbReference type="Pfam" id="PF04630">
    <property type="entry name" value="Phage_TTP_1"/>
    <property type="match status" value="1"/>
</dbReference>
<dbReference type="EMBL" id="FIHM01000039">
    <property type="protein sequence ID" value="CYV43765.1"/>
    <property type="molecule type" value="Genomic_DNA"/>
</dbReference>
<reference evidence="1 2" key="1">
    <citation type="submission" date="2016-02" db="EMBL/GenBank/DDBJ databases">
        <authorList>
            <consortium name="Pathogen Informatics"/>
        </authorList>
    </citation>
    <scope>NUCLEOTIDE SEQUENCE [LARGE SCALE GENOMIC DNA]</scope>
    <source>
        <strain evidence="1 2">LSS64</strain>
    </source>
</reference>
<dbReference type="RefSeq" id="WP_044760817.1">
    <property type="nucleotide sequence ID" value="NZ_CEFC01000369.1"/>
</dbReference>